<dbReference type="GO" id="GO:0046872">
    <property type="term" value="F:metal ion binding"/>
    <property type="evidence" value="ECO:0007669"/>
    <property type="project" value="UniProtKB-KW"/>
</dbReference>
<keyword evidence="1" id="KW-0479">Metal-binding</keyword>
<dbReference type="PROSITE" id="PS51393">
    <property type="entry name" value="LIPOXYGENASE_3"/>
    <property type="match status" value="1"/>
</dbReference>
<dbReference type="SUPFAM" id="SSF49562">
    <property type="entry name" value="C2 domain (Calcium/lipid-binding domain, CaLB)"/>
    <property type="match status" value="1"/>
</dbReference>
<reference evidence="7" key="1">
    <citation type="submission" date="2025-08" db="UniProtKB">
        <authorList>
            <consortium name="RefSeq"/>
        </authorList>
    </citation>
    <scope>IDENTIFICATION</scope>
    <source>
        <tissue evidence="7">Sperm</tissue>
    </source>
</reference>
<evidence type="ECO:0000313" key="7">
    <source>
        <dbReference type="RefSeq" id="XP_032817193.1"/>
    </source>
</evidence>
<dbReference type="InterPro" id="IPR000907">
    <property type="entry name" value="LipOase"/>
</dbReference>
<organism evidence="6 7">
    <name type="scientific">Petromyzon marinus</name>
    <name type="common">Sea lamprey</name>
    <dbReference type="NCBI Taxonomy" id="7757"/>
    <lineage>
        <taxon>Eukaryota</taxon>
        <taxon>Metazoa</taxon>
        <taxon>Chordata</taxon>
        <taxon>Craniata</taxon>
        <taxon>Vertebrata</taxon>
        <taxon>Cyclostomata</taxon>
        <taxon>Hyperoartia</taxon>
        <taxon>Petromyzontiformes</taxon>
        <taxon>Petromyzontidae</taxon>
        <taxon>Petromyzon</taxon>
    </lineage>
</organism>
<keyword evidence="3" id="KW-0560">Oxidoreductase</keyword>
<gene>
    <name evidence="7" type="primary">LOC116946267</name>
</gene>
<evidence type="ECO:0000259" key="5">
    <source>
        <dbReference type="PROSITE" id="PS51393"/>
    </source>
</evidence>
<dbReference type="PANTHER" id="PTHR11771">
    <property type="entry name" value="LIPOXYGENASE"/>
    <property type="match status" value="1"/>
</dbReference>
<dbReference type="InterPro" id="IPR000008">
    <property type="entry name" value="C2_dom"/>
</dbReference>
<dbReference type="GO" id="GO:0016702">
    <property type="term" value="F:oxidoreductase activity, acting on single donors with incorporation of molecular oxygen, incorporation of two atoms of oxygen"/>
    <property type="evidence" value="ECO:0007669"/>
    <property type="project" value="InterPro"/>
</dbReference>
<protein>
    <submittedName>
        <fullName evidence="7">Arachidonate 5-lipoxygenase-like</fullName>
    </submittedName>
</protein>
<evidence type="ECO:0000256" key="4">
    <source>
        <dbReference type="SAM" id="SignalP"/>
    </source>
</evidence>
<dbReference type="Gene3D" id="2.60.40.150">
    <property type="entry name" value="C2 domain"/>
    <property type="match status" value="1"/>
</dbReference>
<dbReference type="KEGG" id="pmrn:116946267"/>
<evidence type="ECO:0000256" key="1">
    <source>
        <dbReference type="ARBA" id="ARBA00022723"/>
    </source>
</evidence>
<dbReference type="AlphaFoldDB" id="A0AAJ7X232"/>
<dbReference type="Gene3D" id="3.10.450.60">
    <property type="match status" value="1"/>
</dbReference>
<feature type="chain" id="PRO_5042507061" evidence="4">
    <location>
        <begin position="18"/>
        <end position="668"/>
    </location>
</feature>
<dbReference type="Proteomes" id="UP001318040">
    <property type="component" value="Chromosome 26"/>
</dbReference>
<evidence type="ECO:0000256" key="2">
    <source>
        <dbReference type="ARBA" id="ARBA00022964"/>
    </source>
</evidence>
<sequence length="668" mass="75580">MLLLLLCDLVFPCVHFAAGPPGVFVVLQMNDGIEHVSTTSPHSNPIWNQSFSLDLTKESTHVQLALWSEEKGYNRQLSAVRVLLTDVSTDTKHMQLNLPGHGCLDVEMQTGAVAQANPSVLDTIRDDLLQLVRSFIEDPDHPYTWTIMPRMQSEPNLALEALPGYAEMPISTEMLSPNKIARVIERATEFVHSQAGLSQRYRESEDKWMAFFSGFLKPPCSMIERWKDDEEFARGFIQGANPMLIKVCSSVDQVPPDMRCLLGQDRTLEELMSERRLFIVDYKALADIPLHQEKKFYAPVVLLYREMCPDGTGRLMPLGIQLTRNPPGKNVVYTRRSPPYRYLFAKIHVGCAENQMHQFVSHLALTHLLMEPFAIAVHNYLGPKHVLGRLLRPHCTDTIGINYVARHTLIAAVGPLTNSTFAVGTVGGLRLAVASFQRYDFMEWSFPRELHNRGFDEARDDGLEDFLYRDDGFKLWHVLGAYVREVVCRHYHTDADVLHDKGLQDFAAALADRRRGNVTGFPSPITNRELLMECLTNIIFTASAQHSAVNFPQWDYYAYVPPRPEQLTKFMPEGDEDITWDFIASALPDIGVSMFQILFSHILSMPSLVPLTKLNAIGDEFPGIQNDFQAHLHKLSCEIKERNARLEAVGKVPYPYLDPENVASSTDI</sequence>
<keyword evidence="2" id="KW-0223">Dioxygenase</keyword>
<dbReference type="InterPro" id="IPR036226">
    <property type="entry name" value="LipOase_C_sf"/>
</dbReference>
<dbReference type="Pfam" id="PF00305">
    <property type="entry name" value="Lipoxygenase"/>
    <property type="match status" value="1"/>
</dbReference>
<dbReference type="InterPro" id="IPR035892">
    <property type="entry name" value="C2_domain_sf"/>
</dbReference>
<feature type="signal peptide" evidence="4">
    <location>
        <begin position="1"/>
        <end position="17"/>
    </location>
</feature>
<dbReference type="Gene3D" id="1.20.245.10">
    <property type="entry name" value="Lipoxygenase-1, Domain 5"/>
    <property type="match status" value="1"/>
</dbReference>
<proteinExistence type="predicted"/>
<evidence type="ECO:0000313" key="6">
    <source>
        <dbReference type="Proteomes" id="UP001318040"/>
    </source>
</evidence>
<feature type="domain" description="Lipoxygenase" evidence="5">
    <location>
        <begin position="226"/>
        <end position="668"/>
    </location>
</feature>
<dbReference type="GO" id="GO:0034440">
    <property type="term" value="P:lipid oxidation"/>
    <property type="evidence" value="ECO:0007669"/>
    <property type="project" value="InterPro"/>
</dbReference>
<dbReference type="InterPro" id="IPR013819">
    <property type="entry name" value="LipOase_C"/>
</dbReference>
<evidence type="ECO:0000256" key="3">
    <source>
        <dbReference type="ARBA" id="ARBA00023002"/>
    </source>
</evidence>
<dbReference type="SUPFAM" id="SSF48484">
    <property type="entry name" value="Lipoxigenase"/>
    <property type="match status" value="1"/>
</dbReference>
<dbReference type="Pfam" id="PF00168">
    <property type="entry name" value="C2"/>
    <property type="match status" value="1"/>
</dbReference>
<keyword evidence="6" id="KW-1185">Reference proteome</keyword>
<dbReference type="RefSeq" id="XP_032817193.1">
    <property type="nucleotide sequence ID" value="XM_032961302.1"/>
</dbReference>
<keyword evidence="4" id="KW-0732">Signal</keyword>
<name>A0AAJ7X232_PETMA</name>
<accession>A0AAJ7X232</accession>